<dbReference type="Gene3D" id="3.90.1150.10">
    <property type="entry name" value="Aspartate Aminotransferase, domain 1"/>
    <property type="match status" value="1"/>
</dbReference>
<dbReference type="AlphaFoldDB" id="A0A382BPI6"/>
<feature type="non-terminal residue" evidence="3">
    <location>
        <position position="1"/>
    </location>
</feature>
<evidence type="ECO:0000313" key="3">
    <source>
        <dbReference type="EMBL" id="SVB15519.1"/>
    </source>
</evidence>
<dbReference type="InterPro" id="IPR015424">
    <property type="entry name" value="PyrdxlP-dep_Trfase"/>
</dbReference>
<dbReference type="SUPFAM" id="SSF53383">
    <property type="entry name" value="PLP-dependent transferases"/>
    <property type="match status" value="1"/>
</dbReference>
<dbReference type="Pfam" id="PF00202">
    <property type="entry name" value="Aminotran_3"/>
    <property type="match status" value="1"/>
</dbReference>
<dbReference type="Gene3D" id="3.40.640.10">
    <property type="entry name" value="Type I PLP-dependent aspartate aminotransferase-like (Major domain)"/>
    <property type="match status" value="1"/>
</dbReference>
<dbReference type="GO" id="GO:0008483">
    <property type="term" value="F:transaminase activity"/>
    <property type="evidence" value="ECO:0007669"/>
    <property type="project" value="InterPro"/>
</dbReference>
<accession>A0A382BPI6</accession>
<dbReference type="InterPro" id="IPR015421">
    <property type="entry name" value="PyrdxlP-dep_Trfase_major"/>
</dbReference>
<evidence type="ECO:0000256" key="1">
    <source>
        <dbReference type="ARBA" id="ARBA00001933"/>
    </source>
</evidence>
<dbReference type="EMBL" id="UINC01030701">
    <property type="protein sequence ID" value="SVB15519.1"/>
    <property type="molecule type" value="Genomic_DNA"/>
</dbReference>
<protein>
    <recommendedName>
        <fullName evidence="4">Glutamate-1-semialdehyde 2,1-aminomutase</fullName>
    </recommendedName>
</protein>
<sequence>VSTYRPSRSDIWSTEVQSFAMISFPAMSASKRLFTQAKRILPGGVNSPVRAFSAVGGTPPFIRRARGARVVDEDGRSYVDFVMSWGPMIHGHAPAGLRRALRDAVERGTSFGAPTALEVELGRTVRRLMPSIERVRFVNSGTEATMSALRLGRAVTGRDRIIKFAGCYHGHGDAFLVQAGSGATTLGVPTSPGVPRAVAADTLVARYNDLDSVEQLFKKHRHRIAALIVEPIAGNMGVVPPAGGFLEGLRALTSQHDALLI</sequence>
<dbReference type="GO" id="GO:0030170">
    <property type="term" value="F:pyridoxal phosphate binding"/>
    <property type="evidence" value="ECO:0007669"/>
    <property type="project" value="InterPro"/>
</dbReference>
<gene>
    <name evidence="3" type="ORF">METZ01_LOCUS168373</name>
</gene>
<dbReference type="InterPro" id="IPR005814">
    <property type="entry name" value="Aminotrans_3"/>
</dbReference>
<reference evidence="3" key="1">
    <citation type="submission" date="2018-05" db="EMBL/GenBank/DDBJ databases">
        <authorList>
            <person name="Lanie J.A."/>
            <person name="Ng W.-L."/>
            <person name="Kazmierczak K.M."/>
            <person name="Andrzejewski T.M."/>
            <person name="Davidsen T.M."/>
            <person name="Wayne K.J."/>
            <person name="Tettelin H."/>
            <person name="Glass J.I."/>
            <person name="Rusch D."/>
            <person name="Podicherti R."/>
            <person name="Tsui H.-C.T."/>
            <person name="Winkler M.E."/>
        </authorList>
    </citation>
    <scope>NUCLEOTIDE SEQUENCE</scope>
</reference>
<keyword evidence="2" id="KW-0663">Pyridoxal phosphate</keyword>
<evidence type="ECO:0008006" key="4">
    <source>
        <dbReference type="Google" id="ProtNLM"/>
    </source>
</evidence>
<dbReference type="PANTHER" id="PTHR43713:SF3">
    <property type="entry name" value="GLUTAMATE-1-SEMIALDEHYDE 2,1-AMINOMUTASE 1, CHLOROPLASTIC-RELATED"/>
    <property type="match status" value="1"/>
</dbReference>
<dbReference type="InterPro" id="IPR015422">
    <property type="entry name" value="PyrdxlP-dep_Trfase_small"/>
</dbReference>
<name>A0A382BPI6_9ZZZZ</name>
<evidence type="ECO:0000256" key="2">
    <source>
        <dbReference type="ARBA" id="ARBA00022898"/>
    </source>
</evidence>
<dbReference type="PANTHER" id="PTHR43713">
    <property type="entry name" value="GLUTAMATE-1-SEMIALDEHYDE 2,1-AMINOMUTASE"/>
    <property type="match status" value="1"/>
</dbReference>
<comment type="cofactor">
    <cofactor evidence="1">
        <name>pyridoxal 5'-phosphate</name>
        <dbReference type="ChEBI" id="CHEBI:597326"/>
    </cofactor>
</comment>
<proteinExistence type="predicted"/>
<feature type="non-terminal residue" evidence="3">
    <location>
        <position position="261"/>
    </location>
</feature>
<organism evidence="3">
    <name type="scientific">marine metagenome</name>
    <dbReference type="NCBI Taxonomy" id="408172"/>
    <lineage>
        <taxon>unclassified sequences</taxon>
        <taxon>metagenomes</taxon>
        <taxon>ecological metagenomes</taxon>
    </lineage>
</organism>